<evidence type="ECO:0000256" key="5">
    <source>
        <dbReference type="ARBA" id="ARBA00037982"/>
    </source>
</evidence>
<comment type="caution">
    <text evidence="7">The sequence shown here is derived from an EMBL/GenBank/DDBJ whole genome shotgun (WGS) entry which is preliminary data.</text>
</comment>
<dbReference type="InterPro" id="IPR008271">
    <property type="entry name" value="Ser/Thr_kinase_AS"/>
</dbReference>
<feature type="domain" description="Protein kinase" evidence="6">
    <location>
        <begin position="93"/>
        <end position="338"/>
    </location>
</feature>
<accession>I0Q306</accession>
<dbReference type="PROSITE" id="PS00108">
    <property type="entry name" value="PROTEIN_KINASE_ST"/>
    <property type="match status" value="1"/>
</dbReference>
<dbReference type="PANTHER" id="PTHR11042">
    <property type="entry name" value="EUKARYOTIC TRANSLATION INITIATION FACTOR 2-ALPHA KINASE EIF2-ALPHA KINASE -RELATED"/>
    <property type="match status" value="1"/>
</dbReference>
<dbReference type="InterPro" id="IPR011009">
    <property type="entry name" value="Kinase-like_dom_sf"/>
</dbReference>
<dbReference type="GO" id="GO:0004672">
    <property type="term" value="F:protein kinase activity"/>
    <property type="evidence" value="ECO:0007669"/>
    <property type="project" value="InterPro"/>
</dbReference>
<dbReference type="Pfam" id="PF00069">
    <property type="entry name" value="Pkinase"/>
    <property type="match status" value="1"/>
</dbReference>
<name>I0Q306_STROR</name>
<evidence type="ECO:0000313" key="7">
    <source>
        <dbReference type="EMBL" id="EIC75658.1"/>
    </source>
</evidence>
<evidence type="ECO:0000256" key="3">
    <source>
        <dbReference type="ARBA" id="ARBA00022777"/>
    </source>
</evidence>
<dbReference type="GO" id="GO:0005737">
    <property type="term" value="C:cytoplasm"/>
    <property type="evidence" value="ECO:0007669"/>
    <property type="project" value="TreeGrafter"/>
</dbReference>
<protein>
    <submittedName>
        <fullName evidence="7">Kinase domain protein</fullName>
    </submittedName>
</protein>
<dbReference type="SUPFAM" id="SSF56112">
    <property type="entry name" value="Protein kinase-like (PK-like)"/>
    <property type="match status" value="1"/>
</dbReference>
<dbReference type="Proteomes" id="UP000004548">
    <property type="component" value="Unassembled WGS sequence"/>
</dbReference>
<dbReference type="AlphaFoldDB" id="I0Q306"/>
<dbReference type="InterPro" id="IPR050339">
    <property type="entry name" value="CC_SR_Kinase"/>
</dbReference>
<organism evidence="7 8">
    <name type="scientific">Streptococcus oralis SK610</name>
    <dbReference type="NCBI Taxonomy" id="1095741"/>
    <lineage>
        <taxon>Bacteria</taxon>
        <taxon>Bacillati</taxon>
        <taxon>Bacillota</taxon>
        <taxon>Bacilli</taxon>
        <taxon>Lactobacillales</taxon>
        <taxon>Streptococcaceae</taxon>
        <taxon>Streptococcus</taxon>
    </lineage>
</organism>
<proteinExistence type="inferred from homology"/>
<keyword evidence="1" id="KW-0808">Transferase</keyword>
<dbReference type="PROSITE" id="PS50011">
    <property type="entry name" value="PROTEIN_KINASE_DOM"/>
    <property type="match status" value="1"/>
</dbReference>
<evidence type="ECO:0000259" key="6">
    <source>
        <dbReference type="PROSITE" id="PS50011"/>
    </source>
</evidence>
<keyword evidence="2" id="KW-0547">Nucleotide-binding</keyword>
<dbReference type="InterPro" id="IPR000719">
    <property type="entry name" value="Prot_kinase_dom"/>
</dbReference>
<evidence type="ECO:0000256" key="4">
    <source>
        <dbReference type="ARBA" id="ARBA00022840"/>
    </source>
</evidence>
<comment type="similarity">
    <text evidence="5">Belongs to the protein kinase superfamily. Ser/Thr protein kinase family. GCN2 subfamily.</text>
</comment>
<dbReference type="PATRIC" id="fig|1095741.3.peg.868"/>
<dbReference type="GO" id="GO:0005524">
    <property type="term" value="F:ATP binding"/>
    <property type="evidence" value="ECO:0007669"/>
    <property type="project" value="UniProtKB-KW"/>
</dbReference>
<sequence length="652" mass="76494">MIQIIVNAFVEKDKTGAVIEVLYASNNHEKVKAKYEELVAQYPENYLAIYDLPLDTDLNTLDHYPSVWIGKEEFEKMVKLKKLQKKLLELGYTISGEDPKEGGEGTVYKAEKEQNLYAIKIIKELRRDRVKRYKQEIESVQELDHPNVIKPNYGELLIDGEEVQYSIMPFYENDLKKIIPQLLDYEQIFNIIIELGEALKYIHSKGIIHRDLKPENVLIADDGHLVLTDFGIAHFKDSNLTKKNDLLNNRVYLAPEQYIKGNAQNVTRAADIYSFGLIINECFTKRVAHGDNPRLISDEYPFLFKLDNIVKKMLRQDVDKRISINCALSLLKEARETLSEDLDYLSSDLEDGFPEDLSPEELENILNQATKDVYFATKFKLDDIAKQYELNYHKNIGFSVSPYLKKLAAGYKILDICREKFIYEAKYESGPSLSFLDEREHQDLYDRLERVLNTYMVSGNELYGQIKKYFSACLDYHAEEILTQIEDEKWMFENLFYHVENAPILWLRTFLLELGIEQSELEDNIVINWDRTLTYSDNETELSLFKKDTEFERIQYEKIELICQEVINQWAMSYDYLDDKTIRFIFADEHQFENFKDFASNITKSNHNLWLDFNDDIIQKSKVIDDEIILDLKISWEIDSILAKILGFKKIN</sequence>
<keyword evidence="4" id="KW-0067">ATP-binding</keyword>
<dbReference type="EMBL" id="AJKQ01000017">
    <property type="protein sequence ID" value="EIC75658.1"/>
    <property type="molecule type" value="Genomic_DNA"/>
</dbReference>
<reference evidence="7 8" key="1">
    <citation type="submission" date="2012-03" db="EMBL/GenBank/DDBJ databases">
        <authorList>
            <person name="Durkin A.S."/>
            <person name="McCorrison J."/>
            <person name="Torralba M."/>
            <person name="Gillis M."/>
            <person name="Methe B."/>
            <person name="Sutton G."/>
            <person name="Nelson K.E."/>
        </authorList>
    </citation>
    <scope>NUCLEOTIDE SEQUENCE [LARGE SCALE GENOMIC DNA]</scope>
    <source>
        <strain evidence="7 8">SK610</strain>
    </source>
</reference>
<keyword evidence="3 7" id="KW-0418">Kinase</keyword>
<evidence type="ECO:0000313" key="8">
    <source>
        <dbReference type="Proteomes" id="UP000004548"/>
    </source>
</evidence>
<evidence type="ECO:0000256" key="1">
    <source>
        <dbReference type="ARBA" id="ARBA00022679"/>
    </source>
</evidence>
<gene>
    <name evidence="7" type="ORF">HMPREF1115_1058</name>
</gene>
<dbReference type="SMART" id="SM00220">
    <property type="entry name" value="S_TKc"/>
    <property type="match status" value="1"/>
</dbReference>
<dbReference type="CDD" id="cd14014">
    <property type="entry name" value="STKc_PknB_like"/>
    <property type="match status" value="1"/>
</dbReference>
<evidence type="ECO:0000256" key="2">
    <source>
        <dbReference type="ARBA" id="ARBA00022741"/>
    </source>
</evidence>
<dbReference type="Gene3D" id="1.10.510.10">
    <property type="entry name" value="Transferase(Phosphotransferase) domain 1"/>
    <property type="match status" value="1"/>
</dbReference>